<organism evidence="3 4">
    <name type="scientific">Dyadobacter jejuensis</name>
    <dbReference type="NCBI Taxonomy" id="1082580"/>
    <lineage>
        <taxon>Bacteria</taxon>
        <taxon>Pseudomonadati</taxon>
        <taxon>Bacteroidota</taxon>
        <taxon>Cytophagia</taxon>
        <taxon>Cytophagales</taxon>
        <taxon>Spirosomataceae</taxon>
        <taxon>Dyadobacter</taxon>
    </lineage>
</organism>
<dbReference type="EMBL" id="QGDT01000002">
    <property type="protein sequence ID" value="PWJ59411.1"/>
    <property type="molecule type" value="Genomic_DNA"/>
</dbReference>
<dbReference type="Pfam" id="PF07715">
    <property type="entry name" value="Plug"/>
    <property type="match status" value="1"/>
</dbReference>
<dbReference type="InterPro" id="IPR023996">
    <property type="entry name" value="TonB-dep_OMP_SusC/RagA"/>
</dbReference>
<evidence type="ECO:0000256" key="1">
    <source>
        <dbReference type="PROSITE-ProRule" id="PRU01360"/>
    </source>
</evidence>
<keyword evidence="1" id="KW-1134">Transmembrane beta strand</keyword>
<keyword evidence="1" id="KW-0812">Transmembrane</keyword>
<dbReference type="Gene3D" id="2.170.130.10">
    <property type="entry name" value="TonB-dependent receptor, plug domain"/>
    <property type="match status" value="1"/>
</dbReference>
<dbReference type="FunFam" id="2.170.130.10:FF:000008">
    <property type="entry name" value="SusC/RagA family TonB-linked outer membrane protein"/>
    <property type="match status" value="1"/>
</dbReference>
<evidence type="ECO:0000313" key="4">
    <source>
        <dbReference type="Proteomes" id="UP000245880"/>
    </source>
</evidence>
<dbReference type="AlphaFoldDB" id="A0A316API8"/>
<dbReference type="Pfam" id="PF13715">
    <property type="entry name" value="CarbopepD_reg_2"/>
    <property type="match status" value="1"/>
</dbReference>
<reference evidence="3 4" key="1">
    <citation type="submission" date="2018-03" db="EMBL/GenBank/DDBJ databases">
        <title>Genomic Encyclopedia of Archaeal and Bacterial Type Strains, Phase II (KMG-II): from individual species to whole genera.</title>
        <authorList>
            <person name="Goeker M."/>
        </authorList>
    </citation>
    <scope>NUCLEOTIDE SEQUENCE [LARGE SCALE GENOMIC DNA]</scope>
    <source>
        <strain evidence="3 4">DSM 100346</strain>
    </source>
</reference>
<gene>
    <name evidence="3" type="ORF">CLV98_102244</name>
</gene>
<dbReference type="Gene3D" id="2.60.40.1120">
    <property type="entry name" value="Carboxypeptidase-like, regulatory domain"/>
    <property type="match status" value="1"/>
</dbReference>
<keyword evidence="1" id="KW-0813">Transport</keyword>
<dbReference type="PROSITE" id="PS52016">
    <property type="entry name" value="TONB_DEPENDENT_REC_3"/>
    <property type="match status" value="1"/>
</dbReference>
<dbReference type="InterPro" id="IPR012910">
    <property type="entry name" value="Plug_dom"/>
</dbReference>
<sequence>MRKYFLPPLFLFFYLALFIPFTVFGNPDFGRATSPFTPARPSLIDVSGTVLSAEDRSPIPGVSIMLKGSTIGTTTDVSGHFNIQVPGSEAVLIFSSVGFVNQELVVGTRTHLEITLETDQKALSEVVVVGYGTQKKSQLTGAISSVGAKEIGELPVTNARQALQGRVAGVDVVQNGSNPGAGVSVRIRGRRSINASNDPLYVVDGIPMAGSIDDINPNDIASMEVLKDASATAIYGSRGANGVVIVTTKRGTTGKMSVTYDGYYGVSKELSRIDVMNGAEFAEYKRESRRAVGTYDDSDPTAADLKLFSAVELEGIAEGRSTDYQDEILRTGSIQSHQIGIQGGSEKTQFAVSSNYFKDVGIIKTMDFTRYSLRINLDHHISKNIRIGISSLGVYSVNHGASSFLTSSNGFTPLALTLRENPLGKAYNDDGTLIFLPTADGLQSNPASEVVKGNNIAETETIRLFNSIYAEWKILPNLKYRFNFGPDFTVQSFGRFWGTYTNDRRGGDPRALLDKGRRFNYTLENVLTYAKVFNQKHDLNITALHSVQQDNYQTSGISVTGLPVESMSYHNLGAASSISSVSSALTEWALQSFMARVNYSYQDKYLLTVTGRYDGSSRFGVNTKYGFFPSAAVGWNLSDEDFLKTARWISQLKLRASWGKTGNTAIDPYQTQTLLSRSAYAYLATAAYGYAPSTIGNADLRWESTASTNFGIDYAF</sequence>
<dbReference type="InterPro" id="IPR037066">
    <property type="entry name" value="Plug_dom_sf"/>
</dbReference>
<keyword evidence="4" id="KW-1185">Reference proteome</keyword>
<keyword evidence="1" id="KW-0998">Cell outer membrane</keyword>
<comment type="subcellular location">
    <subcellularLocation>
        <location evidence="1">Cell outer membrane</location>
        <topology evidence="1">Multi-pass membrane protein</topology>
    </subcellularLocation>
</comment>
<dbReference type="InterPro" id="IPR023997">
    <property type="entry name" value="TonB-dep_OMP_SusC/RagA_CS"/>
</dbReference>
<proteinExistence type="inferred from homology"/>
<evidence type="ECO:0000259" key="2">
    <source>
        <dbReference type="Pfam" id="PF07715"/>
    </source>
</evidence>
<dbReference type="Proteomes" id="UP000245880">
    <property type="component" value="Unassembled WGS sequence"/>
</dbReference>
<name>A0A316API8_9BACT</name>
<dbReference type="InterPro" id="IPR008969">
    <property type="entry name" value="CarboxyPept-like_regulatory"/>
</dbReference>
<dbReference type="GO" id="GO:0009279">
    <property type="term" value="C:cell outer membrane"/>
    <property type="evidence" value="ECO:0007669"/>
    <property type="project" value="UniProtKB-SubCell"/>
</dbReference>
<comment type="caution">
    <text evidence="3">The sequence shown here is derived from an EMBL/GenBank/DDBJ whole genome shotgun (WGS) entry which is preliminary data.</text>
</comment>
<dbReference type="RefSeq" id="WP_229203230.1">
    <property type="nucleotide sequence ID" value="NZ_QGDT01000002.1"/>
</dbReference>
<dbReference type="InterPro" id="IPR039426">
    <property type="entry name" value="TonB-dep_rcpt-like"/>
</dbReference>
<accession>A0A316API8</accession>
<dbReference type="NCBIfam" id="TIGR04056">
    <property type="entry name" value="OMP_RagA_SusC"/>
    <property type="match status" value="1"/>
</dbReference>
<evidence type="ECO:0000313" key="3">
    <source>
        <dbReference type="EMBL" id="PWJ59411.1"/>
    </source>
</evidence>
<keyword evidence="1" id="KW-0472">Membrane</keyword>
<comment type="similarity">
    <text evidence="1">Belongs to the TonB-dependent receptor family.</text>
</comment>
<feature type="domain" description="TonB-dependent receptor plug" evidence="2">
    <location>
        <begin position="136"/>
        <end position="243"/>
    </location>
</feature>
<protein>
    <submittedName>
        <fullName evidence="3">TonB-linked SusC/RagA family outer membrane protein</fullName>
    </submittedName>
</protein>
<dbReference type="SUPFAM" id="SSF56935">
    <property type="entry name" value="Porins"/>
    <property type="match status" value="1"/>
</dbReference>
<dbReference type="NCBIfam" id="TIGR04057">
    <property type="entry name" value="SusC_RagA_signa"/>
    <property type="match status" value="1"/>
</dbReference>
<dbReference type="SUPFAM" id="SSF49464">
    <property type="entry name" value="Carboxypeptidase regulatory domain-like"/>
    <property type="match status" value="1"/>
</dbReference>